<evidence type="ECO:0000313" key="3">
    <source>
        <dbReference type="EMBL" id="MQL92619.1"/>
    </source>
</evidence>
<organism evidence="3 4">
    <name type="scientific">Colocasia esculenta</name>
    <name type="common">Wild taro</name>
    <name type="synonym">Arum esculentum</name>
    <dbReference type="NCBI Taxonomy" id="4460"/>
    <lineage>
        <taxon>Eukaryota</taxon>
        <taxon>Viridiplantae</taxon>
        <taxon>Streptophyta</taxon>
        <taxon>Embryophyta</taxon>
        <taxon>Tracheophyta</taxon>
        <taxon>Spermatophyta</taxon>
        <taxon>Magnoliopsida</taxon>
        <taxon>Liliopsida</taxon>
        <taxon>Araceae</taxon>
        <taxon>Aroideae</taxon>
        <taxon>Colocasieae</taxon>
        <taxon>Colocasia</taxon>
    </lineage>
</organism>
<dbReference type="PANTHER" id="PTHR47942">
    <property type="entry name" value="TETRATRICOPEPTIDE REPEAT (TPR)-LIKE SUPERFAMILY PROTEIN-RELATED"/>
    <property type="match status" value="1"/>
</dbReference>
<sequence length="768" mass="84182">MVALLAQQLNRPAGAGPLGTRMQSVILTKCSVGCIAGSAAGFRLLADMFKRGRQPGKAFFHVLIKALCVEGRVCNARGVFDGMPHLGCLPDSTSYSVLVEGFCMAGHTSMALAVVREMMVQWSCSGRDAITCSTVVKCLCNEGFLDDALVLMREMNAVGMYPSVTAYDTLVRALCGMGNAIMALELVKEAVMHVSCRRFGVATYNLVIDGLLKDGYIYDALWLVEKLNVAGNPPDTLTCNIVIKGLSKNGNSTVALKLFEKMVMQEGHCKPDVVTCCAITDGLCEEGLFDDALRAIQDMKAVGISLDIMVYHTLIKHLCKMGNTKLAIDLVKEMTWQGNCSTPGVSIYNMIVKKLCEEGFVKDALMLIGDMKDAKVSPNIVTYNNLVMGLCEAGNMSMAIELLKEMSMSGSSCKPDVFSYSMIINELCNEGSVIDALNLVKEMTVVGISPNNVTFAALLKGLCRIKNTHVALKFLREVVVHSSYKPDVIMYTTLVDGFCNEGLINDALELIHEMNVVGIFPNVVTYNSLVKGLCRTGNTKVALMLVEDMSMEGNYYKPDVVTYSTIIDRLCKEGSLNGALRLVTEMKQVGIFPNVITCGSLVNGLCRMHDIDMVLKLLKEMEAQADCCKPDIVIYTTIVAWFCKKGYVYDGLRLVREVNFKGISLNVVTYNTLIKGLFRMGDTTAAIKLLREMMMQGKSCKPNFFTYVILIDGICKHGSVDDALSIFGEMKEKGFSPSPNTIAMLLDLIKNAEEYSDYVKLFHDVFST</sequence>
<feature type="repeat" description="PPR" evidence="2">
    <location>
        <begin position="559"/>
        <end position="593"/>
    </location>
</feature>
<evidence type="ECO:0000256" key="2">
    <source>
        <dbReference type="PROSITE-ProRule" id="PRU00708"/>
    </source>
</evidence>
<feature type="repeat" description="PPR" evidence="2">
    <location>
        <begin position="91"/>
        <end position="121"/>
    </location>
</feature>
<name>A0A843VMT4_COLES</name>
<keyword evidence="1" id="KW-0677">Repeat</keyword>
<feature type="repeat" description="PPR" evidence="2">
    <location>
        <begin position="487"/>
        <end position="521"/>
    </location>
</feature>
<evidence type="ECO:0008006" key="5">
    <source>
        <dbReference type="Google" id="ProtNLM"/>
    </source>
</evidence>
<dbReference type="Pfam" id="PF13041">
    <property type="entry name" value="PPR_2"/>
    <property type="match status" value="7"/>
</dbReference>
<feature type="repeat" description="PPR" evidence="2">
    <location>
        <begin position="235"/>
        <end position="271"/>
    </location>
</feature>
<dbReference type="PANTHER" id="PTHR47942:SF16">
    <property type="entry name" value="PENTATRICOPEPTIDE REPEAT DOMAIN CONTAINING PROTEIN-RELATED"/>
    <property type="match status" value="1"/>
</dbReference>
<dbReference type="EMBL" id="NMUH01001464">
    <property type="protein sequence ID" value="MQL92619.1"/>
    <property type="molecule type" value="Genomic_DNA"/>
</dbReference>
<proteinExistence type="predicted"/>
<feature type="repeat" description="PPR" evidence="2">
    <location>
        <begin position="200"/>
        <end position="234"/>
    </location>
</feature>
<dbReference type="InterPro" id="IPR011990">
    <property type="entry name" value="TPR-like_helical_dom_sf"/>
</dbReference>
<feature type="repeat" description="PPR" evidence="2">
    <location>
        <begin position="594"/>
        <end position="624"/>
    </location>
</feature>
<feature type="repeat" description="PPR" evidence="2">
    <location>
        <begin position="522"/>
        <end position="556"/>
    </location>
</feature>
<feature type="repeat" description="PPR" evidence="2">
    <location>
        <begin position="344"/>
        <end position="378"/>
    </location>
</feature>
<feature type="repeat" description="PPR" evidence="2">
    <location>
        <begin position="128"/>
        <end position="162"/>
    </location>
</feature>
<evidence type="ECO:0000256" key="1">
    <source>
        <dbReference type="ARBA" id="ARBA00022737"/>
    </source>
</evidence>
<evidence type="ECO:0000313" key="4">
    <source>
        <dbReference type="Proteomes" id="UP000652761"/>
    </source>
</evidence>
<dbReference type="Pfam" id="PF12854">
    <property type="entry name" value="PPR_1"/>
    <property type="match status" value="3"/>
</dbReference>
<feature type="repeat" description="PPR" evidence="2">
    <location>
        <begin position="56"/>
        <end position="90"/>
    </location>
</feature>
<dbReference type="PROSITE" id="PS51375">
    <property type="entry name" value="PPR"/>
    <property type="match status" value="17"/>
</dbReference>
<protein>
    <recommendedName>
        <fullName evidence="5">Pentatricopeptide repeat-containing protein</fullName>
    </recommendedName>
</protein>
<feature type="repeat" description="PPR" evidence="2">
    <location>
        <begin position="666"/>
        <end position="700"/>
    </location>
</feature>
<feature type="repeat" description="PPR" evidence="2">
    <location>
        <begin position="631"/>
        <end position="665"/>
    </location>
</feature>
<dbReference type="Gene3D" id="1.25.40.10">
    <property type="entry name" value="Tetratricopeptide repeat domain"/>
    <property type="match status" value="10"/>
</dbReference>
<comment type="caution">
    <text evidence="3">The sequence shown here is derived from an EMBL/GenBank/DDBJ whole genome shotgun (WGS) entry which is preliminary data.</text>
</comment>
<feature type="repeat" description="PPR" evidence="2">
    <location>
        <begin position="307"/>
        <end position="341"/>
    </location>
</feature>
<accession>A0A843VMT4</accession>
<feature type="repeat" description="PPR" evidence="2">
    <location>
        <begin position="703"/>
        <end position="737"/>
    </location>
</feature>
<dbReference type="OrthoDB" id="822380at2759"/>
<keyword evidence="4" id="KW-1185">Reference proteome</keyword>
<dbReference type="NCBIfam" id="TIGR00756">
    <property type="entry name" value="PPR"/>
    <property type="match status" value="14"/>
</dbReference>
<gene>
    <name evidence="3" type="ORF">Taro_025235</name>
</gene>
<dbReference type="InterPro" id="IPR051222">
    <property type="entry name" value="PPR/CCM1_RNA-binding"/>
</dbReference>
<dbReference type="AlphaFoldDB" id="A0A843VMT4"/>
<feature type="repeat" description="PPR" evidence="2">
    <location>
        <begin position="272"/>
        <end position="306"/>
    </location>
</feature>
<dbReference type="Pfam" id="PF01535">
    <property type="entry name" value="PPR"/>
    <property type="match status" value="2"/>
</dbReference>
<dbReference type="Proteomes" id="UP000652761">
    <property type="component" value="Unassembled WGS sequence"/>
</dbReference>
<reference evidence="3" key="1">
    <citation type="submission" date="2017-07" db="EMBL/GenBank/DDBJ databases">
        <title>Taro Niue Genome Assembly and Annotation.</title>
        <authorList>
            <person name="Atibalentja N."/>
            <person name="Keating K."/>
            <person name="Fields C.J."/>
        </authorList>
    </citation>
    <scope>NUCLEOTIDE SEQUENCE</scope>
    <source>
        <strain evidence="3">Niue_2</strain>
        <tissue evidence="3">Leaf</tissue>
    </source>
</reference>
<feature type="repeat" description="PPR" evidence="2">
    <location>
        <begin position="416"/>
        <end position="450"/>
    </location>
</feature>
<dbReference type="InterPro" id="IPR002885">
    <property type="entry name" value="PPR_rpt"/>
</dbReference>
<feature type="repeat" description="PPR" evidence="2">
    <location>
        <begin position="379"/>
        <end position="413"/>
    </location>
</feature>